<evidence type="ECO:0000313" key="1">
    <source>
        <dbReference type="EMBL" id="AHJ98564.1"/>
    </source>
</evidence>
<sequence length="42" mass="4463">MPPDLYYCPPATTVTVFLPSLERGCSRNQEHTAGTPATTAAP</sequence>
<dbReference type="HOGENOM" id="CLU_3252666_0_0_10"/>
<dbReference type="KEGG" id="hsw:Hsw_2969"/>
<reference evidence="1 2" key="1">
    <citation type="submission" date="2014-01" db="EMBL/GenBank/DDBJ databases">
        <title>Complete genome sequence of ionizing-radiation resistance bacterium Hymenobacter swuensis DY53.</title>
        <authorList>
            <person name="Jung J.-H."/>
            <person name="Jeong S.-W."/>
            <person name="Joe M.-H."/>
            <person name="Cho y.-j."/>
            <person name="Kim M.-K."/>
            <person name="Lim S.-Y."/>
        </authorList>
    </citation>
    <scope>NUCLEOTIDE SEQUENCE [LARGE SCALE GENOMIC DNA]</scope>
    <source>
        <strain evidence="1 2">DY53</strain>
    </source>
</reference>
<evidence type="ECO:0000313" key="2">
    <source>
        <dbReference type="Proteomes" id="UP000019423"/>
    </source>
</evidence>
<accession>W8EZN5</accession>
<gene>
    <name evidence="1" type="ORF">Hsw_2969</name>
</gene>
<proteinExistence type="predicted"/>
<organism evidence="1 2">
    <name type="scientific">Hymenobacter swuensis DY53</name>
    <dbReference type="NCBI Taxonomy" id="1227739"/>
    <lineage>
        <taxon>Bacteria</taxon>
        <taxon>Pseudomonadati</taxon>
        <taxon>Bacteroidota</taxon>
        <taxon>Cytophagia</taxon>
        <taxon>Cytophagales</taxon>
        <taxon>Hymenobacteraceae</taxon>
        <taxon>Hymenobacter</taxon>
    </lineage>
</organism>
<dbReference type="AlphaFoldDB" id="W8EZN5"/>
<keyword evidence="2" id="KW-1185">Reference proteome</keyword>
<name>W8EZN5_9BACT</name>
<dbReference type="EMBL" id="CP007145">
    <property type="protein sequence ID" value="AHJ98564.1"/>
    <property type="molecule type" value="Genomic_DNA"/>
</dbReference>
<dbReference type="Proteomes" id="UP000019423">
    <property type="component" value="Chromosome"/>
</dbReference>
<protein>
    <submittedName>
        <fullName evidence="1">Uncharacterized protein</fullName>
    </submittedName>
</protein>